<proteinExistence type="inferred from homology"/>
<accession>A0AAV7JCW2</accession>
<keyword evidence="13" id="KW-1185">Reference proteome</keyword>
<gene>
    <name evidence="12" type="ORF">LOD99_12667</name>
</gene>
<organism evidence="12 13">
    <name type="scientific">Oopsacas minuta</name>
    <dbReference type="NCBI Taxonomy" id="111878"/>
    <lineage>
        <taxon>Eukaryota</taxon>
        <taxon>Metazoa</taxon>
        <taxon>Porifera</taxon>
        <taxon>Hexactinellida</taxon>
        <taxon>Hexasterophora</taxon>
        <taxon>Lyssacinosida</taxon>
        <taxon>Leucopsacidae</taxon>
        <taxon>Oopsacas</taxon>
    </lineage>
</organism>
<evidence type="ECO:0000256" key="4">
    <source>
        <dbReference type="ARBA" id="ARBA00022618"/>
    </source>
</evidence>
<evidence type="ECO:0000256" key="8">
    <source>
        <dbReference type="ARBA" id="ARBA00023212"/>
    </source>
</evidence>
<dbReference type="InterPro" id="IPR026206">
    <property type="entry name" value="HAUS3"/>
</dbReference>
<evidence type="ECO:0000256" key="3">
    <source>
        <dbReference type="ARBA" id="ARBA00022490"/>
    </source>
</evidence>
<evidence type="ECO:0000256" key="7">
    <source>
        <dbReference type="ARBA" id="ARBA00023054"/>
    </source>
</evidence>
<keyword evidence="4" id="KW-0132">Cell division</keyword>
<evidence type="ECO:0000256" key="6">
    <source>
        <dbReference type="ARBA" id="ARBA00022776"/>
    </source>
</evidence>
<protein>
    <submittedName>
        <fullName evidence="12">HAUS augmin-like complex subunit 3</fullName>
    </submittedName>
</protein>
<dbReference type="GO" id="GO:0072686">
    <property type="term" value="C:mitotic spindle"/>
    <property type="evidence" value="ECO:0007669"/>
    <property type="project" value="TreeGrafter"/>
</dbReference>
<evidence type="ECO:0000256" key="1">
    <source>
        <dbReference type="ARBA" id="ARBA00004186"/>
    </source>
</evidence>
<dbReference type="AlphaFoldDB" id="A0AAV7JCW2"/>
<evidence type="ECO:0000256" key="2">
    <source>
        <dbReference type="ARBA" id="ARBA00009645"/>
    </source>
</evidence>
<name>A0AAV7JCW2_9METZ</name>
<comment type="similarity">
    <text evidence="2">Belongs to the HAUS3 family.</text>
</comment>
<dbReference type="GO" id="GO:0051301">
    <property type="term" value="P:cell division"/>
    <property type="evidence" value="ECO:0007669"/>
    <property type="project" value="UniProtKB-KW"/>
</dbReference>
<comment type="caution">
    <text evidence="12">The sequence shown here is derived from an EMBL/GenBank/DDBJ whole genome shotgun (WGS) entry which is preliminary data.</text>
</comment>
<keyword evidence="5" id="KW-0493">Microtubule</keyword>
<keyword evidence="7 10" id="KW-0175">Coiled coil</keyword>
<evidence type="ECO:0000256" key="10">
    <source>
        <dbReference type="SAM" id="Coils"/>
    </source>
</evidence>
<keyword evidence="9" id="KW-0131">Cell cycle</keyword>
<evidence type="ECO:0000256" key="5">
    <source>
        <dbReference type="ARBA" id="ARBA00022701"/>
    </source>
</evidence>
<keyword evidence="8" id="KW-0206">Cytoskeleton</keyword>
<sequence length="585" mass="68264">MDRKVLESLRETLSPDQSELMSIAERLAECCDEDPCMPAGCIQFLNTLCSHFPLLVKRGDIPLLAHLPEPIPTKEDLDRILHHSYLPPPETEEEKREQQEKIVRANKRRAYLLNIKKCLEKQVIEMKAEKANLELQKEHAIDRTNKAMAVLAVQVENFNQMASSLLELVKQLNERLDPETKSPPLFFCQVSMDSFFEAQNEYTNELNNFCKKAFSMDLKEMREMSPEEAAVRLSGGRPRHEVNLDPKILQAQSMKSLGLMKVMRLELELNKMKSQSECLTEFKDKAEKLKKEGDEKAIRILTVSTHDEILQAEDKFKEECKDIPRQVEEIAMSEIGEILEGEMKHRIAQQKEVINRQERFMEYVKYQSSMYLLVSYIYEVENKKMEELHQCIQSVKSMFDETSETSRLLEEYSREARESDIGFTEDAPRLIIPSSDRSLNRLYKLMGLENKSRFPTYEVLREAISNLQIKMRVAEQRSDCIKKSNLALVLNTEHKLKQATETIKEFEEQAGQLVNGPEGRHYLEERLQEFERKMKEVLQTVNSHKQELIQHPTLALERRMAAVYHTDPQLYTQLKHKLENIKQNL</sequence>
<dbReference type="PANTHER" id="PTHR19378">
    <property type="entry name" value="GOLGIN- RELATED"/>
    <property type="match status" value="1"/>
</dbReference>
<evidence type="ECO:0000259" key="11">
    <source>
        <dbReference type="Pfam" id="PF14932"/>
    </source>
</evidence>
<feature type="coiled-coil region" evidence="10">
    <location>
        <begin position="116"/>
        <end position="175"/>
    </location>
</feature>
<dbReference type="GO" id="GO:0051225">
    <property type="term" value="P:spindle assembly"/>
    <property type="evidence" value="ECO:0007669"/>
    <property type="project" value="InterPro"/>
</dbReference>
<evidence type="ECO:0000256" key="9">
    <source>
        <dbReference type="ARBA" id="ARBA00023306"/>
    </source>
</evidence>
<comment type="subcellular location">
    <subcellularLocation>
        <location evidence="1">Cytoplasm</location>
        <location evidence="1">Cytoskeleton</location>
        <location evidence="1">Spindle</location>
    </subcellularLocation>
</comment>
<dbReference type="InterPro" id="IPR032733">
    <property type="entry name" value="HAUS3_N"/>
</dbReference>
<dbReference type="PANTHER" id="PTHR19378:SF0">
    <property type="entry name" value="HAUS AUGMIN-LIKE COMPLEX SUBUNIT 3"/>
    <property type="match status" value="1"/>
</dbReference>
<keyword evidence="6" id="KW-0498">Mitosis</keyword>
<keyword evidence="3" id="KW-0963">Cytoplasm</keyword>
<dbReference type="GO" id="GO:0070652">
    <property type="term" value="C:HAUS complex"/>
    <property type="evidence" value="ECO:0007669"/>
    <property type="project" value="InterPro"/>
</dbReference>
<evidence type="ECO:0000313" key="12">
    <source>
        <dbReference type="EMBL" id="KAI6646546.1"/>
    </source>
</evidence>
<dbReference type="GO" id="GO:0005874">
    <property type="term" value="C:microtubule"/>
    <property type="evidence" value="ECO:0007669"/>
    <property type="project" value="UniProtKB-KW"/>
</dbReference>
<dbReference type="GO" id="GO:0005815">
    <property type="term" value="C:microtubule organizing center"/>
    <property type="evidence" value="ECO:0007669"/>
    <property type="project" value="TreeGrafter"/>
</dbReference>
<feature type="coiled-coil region" evidence="10">
    <location>
        <begin position="457"/>
        <end position="547"/>
    </location>
</feature>
<dbReference type="EMBL" id="JAKMXF010000354">
    <property type="protein sequence ID" value="KAI6646546.1"/>
    <property type="molecule type" value="Genomic_DNA"/>
</dbReference>
<evidence type="ECO:0000313" key="13">
    <source>
        <dbReference type="Proteomes" id="UP001165289"/>
    </source>
</evidence>
<dbReference type="GO" id="GO:0031023">
    <property type="term" value="P:microtubule organizing center organization"/>
    <property type="evidence" value="ECO:0007669"/>
    <property type="project" value="TreeGrafter"/>
</dbReference>
<dbReference type="Pfam" id="PF14932">
    <property type="entry name" value="HAUS-augmin3"/>
    <property type="match status" value="1"/>
</dbReference>
<feature type="domain" description="HAUS augmin-like complex subunit 3 N-terminal" evidence="11">
    <location>
        <begin position="92"/>
        <end position="228"/>
    </location>
</feature>
<dbReference type="Proteomes" id="UP001165289">
    <property type="component" value="Unassembled WGS sequence"/>
</dbReference>
<reference evidence="12 13" key="1">
    <citation type="journal article" date="2023" name="BMC Biol.">
        <title>The compact genome of the sponge Oopsacas minuta (Hexactinellida) is lacking key metazoan core genes.</title>
        <authorList>
            <person name="Santini S."/>
            <person name="Schenkelaars Q."/>
            <person name="Jourda C."/>
            <person name="Duchesne M."/>
            <person name="Belahbib H."/>
            <person name="Rocher C."/>
            <person name="Selva M."/>
            <person name="Riesgo A."/>
            <person name="Vervoort M."/>
            <person name="Leys S.P."/>
            <person name="Kodjabachian L."/>
            <person name="Le Bivic A."/>
            <person name="Borchiellini C."/>
            <person name="Claverie J.M."/>
            <person name="Renard E."/>
        </authorList>
    </citation>
    <scope>NUCLEOTIDE SEQUENCE [LARGE SCALE GENOMIC DNA]</scope>
    <source>
        <strain evidence="12">SPO-2</strain>
    </source>
</reference>